<evidence type="ECO:0000313" key="1">
    <source>
        <dbReference type="EMBL" id="TXB95701.1"/>
    </source>
</evidence>
<organism evidence="1 2">
    <name type="scientific">Fusarium oxysporum f. sp. cubense</name>
    <dbReference type="NCBI Taxonomy" id="61366"/>
    <lineage>
        <taxon>Eukaryota</taxon>
        <taxon>Fungi</taxon>
        <taxon>Dikarya</taxon>
        <taxon>Ascomycota</taxon>
        <taxon>Pezizomycotina</taxon>
        <taxon>Sordariomycetes</taxon>
        <taxon>Hypocreomycetidae</taxon>
        <taxon>Hypocreales</taxon>
        <taxon>Nectriaceae</taxon>
        <taxon>Fusarium</taxon>
        <taxon>Fusarium oxysporum species complex</taxon>
    </lineage>
</organism>
<evidence type="ECO:0000313" key="2">
    <source>
        <dbReference type="Proteomes" id="UP000321331"/>
    </source>
</evidence>
<dbReference type="Proteomes" id="UP000321331">
    <property type="component" value="Unassembled WGS sequence"/>
</dbReference>
<dbReference type="EMBL" id="VMNF01000015">
    <property type="protein sequence ID" value="TXB95701.1"/>
    <property type="molecule type" value="Genomic_DNA"/>
</dbReference>
<sequence length="203" mass="22799">MTAGQASTGSSLGFAALSSWIVPDRDQELLVFRNIEGRLKAWDKQVEASNDTALEQAAETWEMMNKQAEAGKPEAKEIMELVNQLRMKIKEYHEALDLQSKISQLNGPDHRALKVARNELHGGPLRRDGQKPNPILGEESITLMKRRISSPSKLQQLSIHCQNCSGLELSLCIYGLKWSFRIQDNMEIEKSLKRCRAAIDSAP</sequence>
<comment type="caution">
    <text evidence="1">The sequence shown here is derived from an EMBL/GenBank/DDBJ whole genome shotgun (WGS) entry which is preliminary data.</text>
</comment>
<name>A0A5C6SB02_FUSOC</name>
<reference evidence="1 2" key="1">
    <citation type="submission" date="2019-07" db="EMBL/GenBank/DDBJ databases">
        <title>The First High-Quality Draft Genome Sequence of the Causal Agent of the Current Panama Disease Epidemic.</title>
        <authorList>
            <person name="Warmington R.J."/>
            <person name="Kay W."/>
            <person name="Jeffries A."/>
            <person name="Bebber D."/>
            <person name="Moore K."/>
            <person name="Studholme D.J."/>
        </authorList>
    </citation>
    <scope>NUCLEOTIDE SEQUENCE [LARGE SCALE GENOMIC DNA]</scope>
    <source>
        <strain evidence="1 2">TR4</strain>
    </source>
</reference>
<accession>A0A5C6SB02</accession>
<gene>
    <name evidence="1" type="ORF">FocTR4_00016013</name>
</gene>
<protein>
    <submittedName>
        <fullName evidence="1">Uncharacterized protein</fullName>
    </submittedName>
</protein>
<dbReference type="AlphaFoldDB" id="A0A5C6SB02"/>
<proteinExistence type="predicted"/>